<comment type="caution">
    <text evidence="2">The sequence shown here is derived from an EMBL/GenBank/DDBJ whole genome shotgun (WGS) entry which is preliminary data.</text>
</comment>
<keyword evidence="3" id="KW-1185">Reference proteome</keyword>
<feature type="transmembrane region" description="Helical" evidence="1">
    <location>
        <begin position="99"/>
        <end position="129"/>
    </location>
</feature>
<protein>
    <recommendedName>
        <fullName evidence="4">ABC transporter permease</fullName>
    </recommendedName>
</protein>
<evidence type="ECO:0000313" key="3">
    <source>
        <dbReference type="Proteomes" id="UP000054709"/>
    </source>
</evidence>
<keyword evidence="1" id="KW-1133">Transmembrane helix</keyword>
<feature type="transmembrane region" description="Helical" evidence="1">
    <location>
        <begin position="57"/>
        <end position="78"/>
    </location>
</feature>
<dbReference type="RefSeq" id="WP_060624676.1">
    <property type="nucleotide sequence ID" value="NZ_LCZJ02000026.1"/>
</dbReference>
<name>A0A0W1AWW9_9BACL</name>
<feature type="transmembrane region" description="Helical" evidence="1">
    <location>
        <begin position="16"/>
        <end position="37"/>
    </location>
</feature>
<organism evidence="2 3">
    <name type="scientific">Paenibacillus etheri</name>
    <dbReference type="NCBI Taxonomy" id="1306852"/>
    <lineage>
        <taxon>Bacteria</taxon>
        <taxon>Bacillati</taxon>
        <taxon>Bacillota</taxon>
        <taxon>Bacilli</taxon>
        <taxon>Bacillales</taxon>
        <taxon>Paenibacillaceae</taxon>
        <taxon>Paenibacillus</taxon>
    </lineage>
</organism>
<feature type="transmembrane region" description="Helical" evidence="1">
    <location>
        <begin position="176"/>
        <end position="194"/>
    </location>
</feature>
<dbReference type="AlphaFoldDB" id="A0A0W1AWW9"/>
<dbReference type="EMBL" id="LCZJ02000026">
    <property type="protein sequence ID" value="KTD85815.1"/>
    <property type="molecule type" value="Genomic_DNA"/>
</dbReference>
<dbReference type="PANTHER" id="PTHR37305:SF1">
    <property type="entry name" value="MEMBRANE PROTEIN"/>
    <property type="match status" value="1"/>
</dbReference>
<dbReference type="OrthoDB" id="9784784at2"/>
<feature type="transmembrane region" description="Helical" evidence="1">
    <location>
        <begin position="149"/>
        <end position="169"/>
    </location>
</feature>
<dbReference type="Proteomes" id="UP000054709">
    <property type="component" value="Unassembled WGS sequence"/>
</dbReference>
<evidence type="ECO:0000313" key="2">
    <source>
        <dbReference type="EMBL" id="KTD85815.1"/>
    </source>
</evidence>
<reference evidence="2 3" key="1">
    <citation type="journal article" date="2015" name="Int. Biodeterior. Biodegradation">
        <title>Physiological and genetic screening methods for the isolation of methyl tert-butyl ether-degrading bacteria for bioremediation purposes.</title>
        <authorList>
            <person name="Guisado I.M."/>
            <person name="Purswani J."/>
            <person name="Gonzalez Lopez J."/>
            <person name="Pozo C."/>
        </authorList>
    </citation>
    <scope>NUCLEOTIDE SEQUENCE [LARGE SCALE GENOMIC DNA]</scope>
    <source>
        <strain evidence="2 3">SH7</strain>
    </source>
</reference>
<keyword evidence="1" id="KW-0812">Transmembrane</keyword>
<accession>A0A0W1AWW9</accession>
<feature type="transmembrane region" description="Helical" evidence="1">
    <location>
        <begin position="200"/>
        <end position="221"/>
    </location>
</feature>
<dbReference type="PANTHER" id="PTHR37305">
    <property type="entry name" value="INTEGRAL MEMBRANE PROTEIN-RELATED"/>
    <property type="match status" value="1"/>
</dbReference>
<gene>
    <name evidence="2" type="ORF">UQ64_20265</name>
</gene>
<dbReference type="Pfam" id="PF12730">
    <property type="entry name" value="ABC2_membrane_4"/>
    <property type="match status" value="1"/>
</dbReference>
<evidence type="ECO:0000256" key="1">
    <source>
        <dbReference type="SAM" id="Phobius"/>
    </source>
</evidence>
<evidence type="ECO:0008006" key="4">
    <source>
        <dbReference type="Google" id="ProtNLM"/>
    </source>
</evidence>
<keyword evidence="1" id="KW-0472">Membrane</keyword>
<sequence length="230" mass="24879">MLKLISLEIRKNKLKTLLTGAAIVNLAILAFMIMVIFVDQNESEPSFASYADMFEGVFVFVKAAYIIFASVIISKLVIDEYKNNTITLLFMYPISRKKLMTAKILIVFAFTFIAIIVSDIVVGAILIGFNSFVELIPGELSLPMITSELIKLGANAFYAAGIALIPLYFGMKKKSVPATIVSAVLVTSLISGGFDQARLGNLAAVSISLGLIGAGIAYMAIRNINHKDIA</sequence>
<proteinExistence type="predicted"/>